<dbReference type="PaxDb" id="4081-Solyc06g005970.2.1"/>
<dbReference type="GO" id="GO:0008422">
    <property type="term" value="F:beta-glucosidase activity"/>
    <property type="evidence" value="ECO:0000318"/>
    <property type="project" value="GO_Central"/>
</dbReference>
<evidence type="ECO:0000256" key="3">
    <source>
        <dbReference type="SAM" id="MobiDB-lite"/>
    </source>
</evidence>
<evidence type="ECO:0000256" key="1">
    <source>
        <dbReference type="ARBA" id="ARBA00022801"/>
    </source>
</evidence>
<keyword evidence="4" id="KW-1133">Transmembrane helix</keyword>
<dbReference type="Gene3D" id="3.20.20.300">
    <property type="entry name" value="Glycoside hydrolase, family 3, N-terminal domain"/>
    <property type="match status" value="1"/>
</dbReference>
<evidence type="ECO:0000259" key="6">
    <source>
        <dbReference type="Pfam" id="PF01915"/>
    </source>
</evidence>
<feature type="compositionally biased region" description="Polar residues" evidence="3">
    <location>
        <begin position="610"/>
        <end position="632"/>
    </location>
</feature>
<keyword evidence="4" id="KW-0472">Membrane</keyword>
<dbReference type="GO" id="GO:0009251">
    <property type="term" value="P:glucan catabolic process"/>
    <property type="evidence" value="ECO:0000318"/>
    <property type="project" value="GO_Central"/>
</dbReference>
<feature type="compositionally biased region" description="Low complexity" evidence="3">
    <location>
        <begin position="983"/>
        <end position="998"/>
    </location>
</feature>
<dbReference type="EnsemblPlants" id="Solyc06g005960.3.1">
    <property type="protein sequence ID" value="Solyc06g005960.3.1"/>
    <property type="gene ID" value="Solyc06g005960.3"/>
</dbReference>
<evidence type="ECO:0008006" key="9">
    <source>
        <dbReference type="Google" id="ProtNLM"/>
    </source>
</evidence>
<accession>A0A3Q7GRN1</accession>
<feature type="compositionally biased region" description="Basic and acidic residues" evidence="3">
    <location>
        <begin position="393"/>
        <end position="411"/>
    </location>
</feature>
<reference evidence="7" key="1">
    <citation type="journal article" date="2012" name="Nature">
        <title>The tomato genome sequence provides insights into fleshy fruit evolution.</title>
        <authorList>
            <consortium name="Tomato Genome Consortium"/>
        </authorList>
    </citation>
    <scope>NUCLEOTIDE SEQUENCE [LARGE SCALE GENOMIC DNA]</scope>
    <source>
        <strain evidence="7">cv. Heinz 1706</strain>
    </source>
</reference>
<organism evidence="7">
    <name type="scientific">Solanum lycopersicum</name>
    <name type="common">Tomato</name>
    <name type="synonym">Lycopersicon esculentum</name>
    <dbReference type="NCBI Taxonomy" id="4081"/>
    <lineage>
        <taxon>Eukaryota</taxon>
        <taxon>Viridiplantae</taxon>
        <taxon>Streptophyta</taxon>
        <taxon>Embryophyta</taxon>
        <taxon>Tracheophyta</taxon>
        <taxon>Spermatophyta</taxon>
        <taxon>Magnoliopsida</taxon>
        <taxon>eudicotyledons</taxon>
        <taxon>Gunneridae</taxon>
        <taxon>Pentapetalae</taxon>
        <taxon>asterids</taxon>
        <taxon>lamiids</taxon>
        <taxon>Solanales</taxon>
        <taxon>Solanaceae</taxon>
        <taxon>Solanoideae</taxon>
        <taxon>Solaneae</taxon>
        <taxon>Solanum</taxon>
        <taxon>Solanum subgen. Lycopersicon</taxon>
    </lineage>
</organism>
<feature type="compositionally biased region" description="Polar residues" evidence="3">
    <location>
        <begin position="1019"/>
        <end position="1032"/>
    </location>
</feature>
<dbReference type="InterPro" id="IPR036962">
    <property type="entry name" value="Glyco_hydro_3_N_sf"/>
</dbReference>
<dbReference type="PANTHER" id="PTHR30620">
    <property type="entry name" value="PERIPLASMIC BETA-GLUCOSIDASE-RELATED"/>
    <property type="match status" value="1"/>
</dbReference>
<feature type="compositionally biased region" description="Low complexity" evidence="3">
    <location>
        <begin position="898"/>
        <end position="910"/>
    </location>
</feature>
<dbReference type="InterPro" id="IPR036881">
    <property type="entry name" value="Glyco_hydro_3_C_sf"/>
</dbReference>
<dbReference type="STRING" id="4081.A0A3Q7GRN1"/>
<dbReference type="InParanoid" id="A0A3Q7GRN1"/>
<dbReference type="Gene3D" id="3.40.50.1700">
    <property type="entry name" value="Glycoside hydrolase family 3 C-terminal domain"/>
    <property type="match status" value="1"/>
</dbReference>
<dbReference type="FunFam" id="3.20.20.300:FF:000003">
    <property type="entry name" value="Beta-D-glucan exohydrolase isoenzyme ExoI"/>
    <property type="match status" value="1"/>
</dbReference>
<feature type="compositionally biased region" description="Basic and acidic residues" evidence="3">
    <location>
        <begin position="429"/>
        <end position="441"/>
    </location>
</feature>
<dbReference type="Pfam" id="PF01915">
    <property type="entry name" value="Glyco_hydro_3_C"/>
    <property type="match status" value="1"/>
</dbReference>
<feature type="region of interest" description="Disordered" evidence="3">
    <location>
        <begin position="898"/>
        <end position="964"/>
    </location>
</feature>
<dbReference type="SUPFAM" id="SSF51445">
    <property type="entry name" value="(Trans)glycosidases"/>
    <property type="match status" value="1"/>
</dbReference>
<dbReference type="Gramene" id="Solyc06g005960.3.1">
    <property type="protein sequence ID" value="Solyc06g005960.3.1"/>
    <property type="gene ID" value="Solyc06g005960.3"/>
</dbReference>
<feature type="region of interest" description="Disordered" evidence="3">
    <location>
        <begin position="298"/>
        <end position="331"/>
    </location>
</feature>
<feature type="compositionally biased region" description="Basic and acidic residues" evidence="3">
    <location>
        <begin position="1033"/>
        <end position="1058"/>
    </location>
</feature>
<feature type="region of interest" description="Disordered" evidence="3">
    <location>
        <begin position="981"/>
        <end position="1058"/>
    </location>
</feature>
<feature type="transmembrane region" description="Helical" evidence="4">
    <location>
        <begin position="30"/>
        <end position="46"/>
    </location>
</feature>
<feature type="compositionally biased region" description="Low complexity" evidence="3">
    <location>
        <begin position="786"/>
        <end position="798"/>
    </location>
</feature>
<dbReference type="Pfam" id="PF00933">
    <property type="entry name" value="Glyco_hydro_3"/>
    <property type="match status" value="1"/>
</dbReference>
<dbReference type="InterPro" id="IPR001764">
    <property type="entry name" value="Glyco_hydro_3_N"/>
</dbReference>
<dbReference type="PANTHER" id="PTHR30620:SF121">
    <property type="entry name" value="BETA-GLUCOSIDASE BOGH3B-LIKE"/>
    <property type="match status" value="1"/>
</dbReference>
<dbReference type="SUPFAM" id="SSF52279">
    <property type="entry name" value="Beta-D-glucan exohydrolase, C-terminal domain"/>
    <property type="match status" value="1"/>
</dbReference>
<evidence type="ECO:0000259" key="5">
    <source>
        <dbReference type="Pfam" id="PF00933"/>
    </source>
</evidence>
<feature type="compositionally biased region" description="Polar residues" evidence="3">
    <location>
        <begin position="836"/>
        <end position="871"/>
    </location>
</feature>
<feature type="domain" description="Glycoside hydrolase family 3 C-terminal" evidence="6">
    <location>
        <begin position="1442"/>
        <end position="1651"/>
    </location>
</feature>
<dbReference type="InterPro" id="IPR017853">
    <property type="entry name" value="GH"/>
</dbReference>
<keyword evidence="2" id="KW-0326">Glycosidase</keyword>
<evidence type="ECO:0000313" key="7">
    <source>
        <dbReference type="EnsemblPlants" id="Solyc06g005960.3.1"/>
    </source>
</evidence>
<feature type="compositionally biased region" description="Polar residues" evidence="3">
    <location>
        <begin position="799"/>
        <end position="814"/>
    </location>
</feature>
<dbReference type="OMA" id="ECFGETE"/>
<feature type="region of interest" description="Disordered" evidence="3">
    <location>
        <begin position="610"/>
        <end position="654"/>
    </location>
</feature>
<dbReference type="InterPro" id="IPR051915">
    <property type="entry name" value="Cellulose_Degrad_GH3"/>
</dbReference>
<proteinExistence type="predicted"/>
<evidence type="ECO:0000256" key="2">
    <source>
        <dbReference type="ARBA" id="ARBA00023295"/>
    </source>
</evidence>
<keyword evidence="4" id="KW-0812">Transmembrane</keyword>
<feature type="region of interest" description="Disordered" evidence="3">
    <location>
        <begin position="375"/>
        <end position="443"/>
    </location>
</feature>
<dbReference type="FunFam" id="3.40.50.1700:FF:000002">
    <property type="entry name" value="Glycosyl hydrolase family protein"/>
    <property type="match status" value="1"/>
</dbReference>
<sequence length="1657" mass="183396">MAVESSNISSLIWTNVKYSIEFSSTFTKKHPFVSFTLLFFILFYALSPSNTWFFIYSLPLLFFFTVLLILFFSIPSFKHFERDVDHSKPSENTISHHDEDVIEDKRKAFLRARSVRRRKSKKCIETGAEEFIQGGTFRMPLSDDHDHDDFVDKGALIEEKLKDIREVEVHSISHGRDECSSSSSIFKNSRPVEYSYEGSGKCFKSYSCMYERRRECFGETEYDGARNKGVQWKDDDQKNLMDLGLSEIERTRRLESLMARRRARKMLSLQVRRSLMNIGCKETFPPISSILIPKHKESTNQFSTTPGSAPSILGPNRNPFDLPYDQHEEKPNVRGGSFMQEFMSAQEQKELMLSRHGSFCMGTALSGDLNLDQRERTQRSDLPSRQWFPETSESSKSRHPLGKEENDRIVEEVPSQASEPEMNVVYKGDQSREVQDEKDSSEVQIKSVLVEDISNRVSSSSSSEDDEPIYKIDKDAILKSIASPALRNLSGDPSPSGLSLLENTIENERLYYPNRPMHHTPGQSIASDLQVEVSEVGSPPLTDDGNSSVGEEISIDGEIEKAITSSSEDVLMSSSHLARVDENESNSREVCEVTEQDIVEFGFSRFHMSENNVPQNIPSERTIEPYSTGSSSFPPPRTDRNQASSSYQQRRPEGLSVVGERFQGSLLQPEFPAQQLPFALTSLVSPTSVLQPNCLIEHGSSSSIDQLQNDRSVNISSERSDSIASQESDLSLSNLTLQVSELPSETENSISAKENDVAALVLDSASEQHSEPVAFSTIGQGHHSFEASSSTSSSKSVSQPTFSIDKGSSSNLEAQQVDRRKLKNKLTDEVTAESCDPTSTRSSKLTLRNPTVQSSVPHPKTQKSAENSKSLPRNEIHEALHDNGGKQPIEEVFSTISQSIDGSQASSSSSPHDLVVEQVPRASTSSPSPNTMIQPKFSASEGSSTSETQKRMQDPIPGIPSESSVNQDLISLQSLIREVPTASSCSSSPKSVLKPKSSTGQGPLLNFDREEQIGESPSPRMSRTSLVESASDQLHHTDAKTKPSNDEEKFHEEATNHNDVKKEDLPKMSLKEVSVESPNKTTMDKIGTLRTLIRRNGPKWRGTGSILSVGGSAPFEDAPSEAWADMVDGFQKAALESRLGIPLLYGVDAIHGNNNVYGATVFPQNVGLGATRDADLVQKIGIVTALEVRACGINYTFAPCVAVCRDPRWGRCYESYGEDTELIRKMTSIVTGLQGQPPPGYPQNYPFLAGRDKVVACAKHFVGDGGTDRGINEGNTISSYEDLERIHIPPYIDCISQGVCTVMASYSKWNGSHLHSSHFLLTEVLKGKLGFKGFVISDSEGIDRFFHPHGSNYDQSILAAINAGIDMVMVPFRYQLFLDHLKYLVESGNIPMTRIDDAVERILRVKFVSGAFENPLSDRSLLDTVGCHQHRELAREAVRKSLVLLKNGKDVTKPFLPLDRKAKRILVAGKHADDLGFQCGGWTKTWEGMGGRITIGTTILEAIKDAVGGETELVYEENPSPDTFASQDFSYCIVVVGEPPYCESGGDSQDLRIPLGGEELISLVADRVPTLVILISGRPLHIEPSILEKMDAFVAAWLPGTEGTGITDVIFGDFEFHGTLPMTWFKSVDQLPLHQEQNSYEPLFPFGYGLTSKNKVI</sequence>
<name>A0A3Q7GRN1_SOLLC</name>
<dbReference type="PRINTS" id="PR00133">
    <property type="entry name" value="GLHYDRLASE3"/>
</dbReference>
<reference evidence="7" key="2">
    <citation type="submission" date="2019-01" db="UniProtKB">
        <authorList>
            <consortium name="EnsemblPlants"/>
        </authorList>
    </citation>
    <scope>IDENTIFICATION</scope>
    <source>
        <strain evidence="7">cv. Heinz 1706</strain>
    </source>
</reference>
<dbReference type="Proteomes" id="UP000004994">
    <property type="component" value="Chromosome 6"/>
</dbReference>
<feature type="compositionally biased region" description="Polar residues" evidence="3">
    <location>
        <begin position="299"/>
        <end position="308"/>
    </location>
</feature>
<keyword evidence="8" id="KW-1185">Reference proteome</keyword>
<feature type="compositionally biased region" description="Polar residues" evidence="3">
    <location>
        <begin position="921"/>
        <end position="933"/>
    </location>
</feature>
<evidence type="ECO:0000313" key="8">
    <source>
        <dbReference type="Proteomes" id="UP000004994"/>
    </source>
</evidence>
<protein>
    <recommendedName>
        <fullName evidence="9">Beta-glucosidase</fullName>
    </recommendedName>
</protein>
<feature type="domain" description="Glycoside hydrolase family 3 N-terminal" evidence="5">
    <location>
        <begin position="1119"/>
        <end position="1405"/>
    </location>
</feature>
<feature type="region of interest" description="Disordered" evidence="3">
    <location>
        <begin position="783"/>
        <end position="871"/>
    </location>
</feature>
<dbReference type="InterPro" id="IPR002772">
    <property type="entry name" value="Glyco_hydro_3_C"/>
</dbReference>
<keyword evidence="1" id="KW-0378">Hydrolase</keyword>
<evidence type="ECO:0000256" key="4">
    <source>
        <dbReference type="SAM" id="Phobius"/>
    </source>
</evidence>
<feature type="transmembrane region" description="Helical" evidence="4">
    <location>
        <begin position="53"/>
        <end position="74"/>
    </location>
</feature>